<accession>A0A518D0Y5</accession>
<reference evidence="3 4" key="1">
    <citation type="submission" date="2019-02" db="EMBL/GenBank/DDBJ databases">
        <title>Deep-cultivation of Planctomycetes and their phenomic and genomic characterization uncovers novel biology.</title>
        <authorList>
            <person name="Wiegand S."/>
            <person name="Jogler M."/>
            <person name="Boedeker C."/>
            <person name="Pinto D."/>
            <person name="Vollmers J."/>
            <person name="Rivas-Marin E."/>
            <person name="Kohn T."/>
            <person name="Peeters S.H."/>
            <person name="Heuer A."/>
            <person name="Rast P."/>
            <person name="Oberbeckmann S."/>
            <person name="Bunk B."/>
            <person name="Jeske O."/>
            <person name="Meyerdierks A."/>
            <person name="Storesund J.E."/>
            <person name="Kallscheuer N."/>
            <person name="Luecker S."/>
            <person name="Lage O.M."/>
            <person name="Pohl T."/>
            <person name="Merkel B.J."/>
            <person name="Hornburger P."/>
            <person name="Mueller R.-W."/>
            <person name="Bruemmer F."/>
            <person name="Labrenz M."/>
            <person name="Spormann A.M."/>
            <person name="Op den Camp H."/>
            <person name="Overmann J."/>
            <person name="Amann R."/>
            <person name="Jetten M.S.M."/>
            <person name="Mascher T."/>
            <person name="Medema M.H."/>
            <person name="Devos D.P."/>
            <person name="Kaster A.-K."/>
            <person name="Ovreas L."/>
            <person name="Rohde M."/>
            <person name="Galperin M.Y."/>
            <person name="Jogler C."/>
        </authorList>
    </citation>
    <scope>NUCLEOTIDE SEQUENCE [LARGE SCALE GENOMIC DNA]</scope>
    <source>
        <strain evidence="3 4">Pla163</strain>
    </source>
</reference>
<evidence type="ECO:0000313" key="3">
    <source>
        <dbReference type="EMBL" id="QDU85127.1"/>
    </source>
</evidence>
<keyword evidence="2" id="KW-0812">Transmembrane</keyword>
<protein>
    <submittedName>
        <fullName evidence="3">Uncharacterized protein</fullName>
    </submittedName>
</protein>
<dbReference type="Proteomes" id="UP000319342">
    <property type="component" value="Chromosome"/>
</dbReference>
<sequence>MLATAAPLLIAAGDGSFWAVSVLVVVAVFGIVVLLRILARLASMEASVGASNELLEGLAARLKKLEAERSDIDLRRTEHVLIDIRNGLKGLEDAVIEAASRPTVVEREIVTAPDAPAEPPPDAADIVGERLHNRLAALGYDRVQLLGEHDLYEMAALGRAEIPVEARRNGVVHKGRCIVEKGRVLDVRMDPPYRLFP</sequence>
<dbReference type="RefSeq" id="WP_145187904.1">
    <property type="nucleotide sequence ID" value="NZ_CP036290.1"/>
</dbReference>
<keyword evidence="2" id="KW-0472">Membrane</keyword>
<feature type="transmembrane region" description="Helical" evidence="2">
    <location>
        <begin position="17"/>
        <end position="38"/>
    </location>
</feature>
<keyword evidence="2" id="KW-1133">Transmembrane helix</keyword>
<name>A0A518D0Y5_9BACT</name>
<organism evidence="3 4">
    <name type="scientific">Rohdeia mirabilis</name>
    <dbReference type="NCBI Taxonomy" id="2528008"/>
    <lineage>
        <taxon>Bacteria</taxon>
        <taxon>Pseudomonadati</taxon>
        <taxon>Planctomycetota</taxon>
        <taxon>Planctomycetia</taxon>
        <taxon>Planctomycetia incertae sedis</taxon>
        <taxon>Rohdeia</taxon>
    </lineage>
</organism>
<evidence type="ECO:0000256" key="1">
    <source>
        <dbReference type="SAM" id="Coils"/>
    </source>
</evidence>
<dbReference type="OrthoDB" id="10019051at2"/>
<dbReference type="EMBL" id="CP036290">
    <property type="protein sequence ID" value="QDU85127.1"/>
    <property type="molecule type" value="Genomic_DNA"/>
</dbReference>
<gene>
    <name evidence="3" type="ORF">Pla163_22530</name>
</gene>
<keyword evidence="4" id="KW-1185">Reference proteome</keyword>
<evidence type="ECO:0000256" key="2">
    <source>
        <dbReference type="SAM" id="Phobius"/>
    </source>
</evidence>
<dbReference type="AlphaFoldDB" id="A0A518D0Y5"/>
<proteinExistence type="predicted"/>
<keyword evidence="1" id="KW-0175">Coiled coil</keyword>
<feature type="coiled-coil region" evidence="1">
    <location>
        <begin position="48"/>
        <end position="75"/>
    </location>
</feature>
<evidence type="ECO:0000313" key="4">
    <source>
        <dbReference type="Proteomes" id="UP000319342"/>
    </source>
</evidence>